<reference evidence="1 2" key="1">
    <citation type="submission" date="2018-07" db="EMBL/GenBank/DDBJ databases">
        <title>Chitinophaga K2CV101002-2 sp. nov., isolated from a monsoon evergreen broad-leaved forest soil.</title>
        <authorList>
            <person name="Lv Y."/>
        </authorList>
    </citation>
    <scope>NUCLEOTIDE SEQUENCE [LARGE SCALE GENOMIC DNA]</scope>
    <source>
        <strain evidence="1 2">GDMCC 1.1288</strain>
    </source>
</reference>
<dbReference type="EMBL" id="QPMM01000014">
    <property type="protein sequence ID" value="RFS19334.1"/>
    <property type="molecule type" value="Genomic_DNA"/>
</dbReference>
<proteinExistence type="predicted"/>
<dbReference type="InterPro" id="IPR045538">
    <property type="entry name" value="CIS_TMP"/>
</dbReference>
<dbReference type="Pfam" id="PF19268">
    <property type="entry name" value="CIS_TMP"/>
    <property type="match status" value="1"/>
</dbReference>
<organism evidence="1 2">
    <name type="scientific">Chitinophaga silvatica</name>
    <dbReference type="NCBI Taxonomy" id="2282649"/>
    <lineage>
        <taxon>Bacteria</taxon>
        <taxon>Pseudomonadati</taxon>
        <taxon>Bacteroidota</taxon>
        <taxon>Chitinophagia</taxon>
        <taxon>Chitinophagales</taxon>
        <taxon>Chitinophagaceae</taxon>
        <taxon>Chitinophaga</taxon>
    </lineage>
</organism>
<protein>
    <submittedName>
        <fullName evidence="1">Uncharacterized protein</fullName>
    </submittedName>
</protein>
<evidence type="ECO:0000313" key="2">
    <source>
        <dbReference type="Proteomes" id="UP000260644"/>
    </source>
</evidence>
<comment type="caution">
    <text evidence="1">The sequence shown here is derived from an EMBL/GenBank/DDBJ whole genome shotgun (WGS) entry which is preliminary data.</text>
</comment>
<dbReference type="OrthoDB" id="1488184at2"/>
<sequence>MANHQINRQTFELSLSDDAAFHTVANTVGETMQQKVVPALSDIFDDITLMGQHLIIDKLEIDLGVIKFEDLSSMLADKLLHELKERLSAFKQYSKETSFTDLIELPQDIVLWQHWSHYLKNGRSVWNAKYTTLNREQWEQKLIDIYINGSSQNEISKIVTDVLNHQVAVYRLVNVFSEKFIYWLLELNEILTIDDKRLLDVFVVLAIQINEQSTLLPQLYKFLLYTKAARNSYNYRFYEMLRVYYLHFPESEWTTNIYQLVRNFDGKKIETHFPPWIVQWFSIKNLIANSSQTNTFYQLSTKELNQDILPQPMDLPFVVAEIFKKENVKNVELFPLQQLQEIISENNQVQKDGPTGIFIGDAGLVVVAAFLPMLFEKLELVIDGEFVSSVAQQTAAKLIAYLANGDAENADWQMILPKILAGLALEDIISADIFLTEEAMKEGEEMLWAVIKYWEALGDSSIEALREAFLKRDGKLTDENNEWHLLVQGTAIDLLLDRLPWSFSMIKHSWMKQLLITEWQGVI</sequence>
<dbReference type="Proteomes" id="UP000260644">
    <property type="component" value="Unassembled WGS sequence"/>
</dbReference>
<evidence type="ECO:0000313" key="1">
    <source>
        <dbReference type="EMBL" id="RFS19334.1"/>
    </source>
</evidence>
<name>A0A3E1Y3S9_9BACT</name>
<accession>A0A3E1Y3S9</accession>
<dbReference type="RefSeq" id="WP_116978387.1">
    <property type="nucleotide sequence ID" value="NZ_QPMM01000014.1"/>
</dbReference>
<keyword evidence="2" id="KW-1185">Reference proteome</keyword>
<dbReference type="AlphaFoldDB" id="A0A3E1Y3S9"/>
<gene>
    <name evidence="1" type="ORF">DVR12_24190</name>
</gene>